<dbReference type="EMBL" id="AZGC01000018">
    <property type="protein sequence ID" value="KRL95662.1"/>
    <property type="molecule type" value="Genomic_DNA"/>
</dbReference>
<protein>
    <recommendedName>
        <fullName evidence="2 7">DNA repair protein RecO</fullName>
    </recommendedName>
    <alternativeName>
        <fullName evidence="6 7">Recombination protein O</fullName>
    </alternativeName>
</protein>
<dbReference type="Gene3D" id="1.20.1440.120">
    <property type="entry name" value="Recombination protein O, C-terminal domain"/>
    <property type="match status" value="1"/>
</dbReference>
<feature type="domain" description="DNA replication/recombination mediator RecO N-terminal" evidence="8">
    <location>
        <begin position="22"/>
        <end position="88"/>
    </location>
</feature>
<dbReference type="InterPro" id="IPR037278">
    <property type="entry name" value="ARFGAP/RecO"/>
</dbReference>
<keyword evidence="3 7" id="KW-0227">DNA damage</keyword>
<dbReference type="Gene3D" id="2.40.50.140">
    <property type="entry name" value="Nucleic acid-binding proteins"/>
    <property type="match status" value="1"/>
</dbReference>
<accession>A0A0R1URH5</accession>
<sequence>MLPSFNHLKGGENMPKVNQPFRGIVMSRKPFRERDLLVKILTDARGPVMFFVRGAQRKGFKMAADILPFTRGEYVGLLSDEGLSYIVSAGETHQWQGIVADLDANAYATYLLDLVNQAFNEGRGIGGWFKQVEAALDQMNAGKDPQIITNVLEVQLLPFFGVAPVWDRCVICGRQQGTLDYSESYGGMLCFEHYELDEHRLRLDQRVVGYLKFFAQLNLQTVGEINVKPAVKKQLSWALDKIYDDQVGLRLKSKRFIQSMDQWSQSLQLARNEAVDNQESLDQTEELRH</sequence>
<dbReference type="HAMAP" id="MF_00201">
    <property type="entry name" value="RecO"/>
    <property type="match status" value="1"/>
</dbReference>
<dbReference type="InterPro" id="IPR022572">
    <property type="entry name" value="DNA_rep/recomb_RecO_N"/>
</dbReference>
<keyword evidence="4 7" id="KW-0233">DNA recombination</keyword>
<organism evidence="9 10">
    <name type="scientific">Limosilactobacillus equigenerosi DSM 18793 = JCM 14505</name>
    <dbReference type="NCBI Taxonomy" id="1423742"/>
    <lineage>
        <taxon>Bacteria</taxon>
        <taxon>Bacillati</taxon>
        <taxon>Bacillota</taxon>
        <taxon>Bacilli</taxon>
        <taxon>Lactobacillales</taxon>
        <taxon>Lactobacillaceae</taxon>
        <taxon>Limosilactobacillus</taxon>
    </lineage>
</organism>
<dbReference type="PANTHER" id="PTHR33991">
    <property type="entry name" value="DNA REPAIR PROTEIN RECO"/>
    <property type="match status" value="1"/>
</dbReference>
<evidence type="ECO:0000256" key="6">
    <source>
        <dbReference type="ARBA" id="ARBA00033409"/>
    </source>
</evidence>
<dbReference type="SUPFAM" id="SSF57863">
    <property type="entry name" value="ArfGap/RecO-like zinc finger"/>
    <property type="match status" value="1"/>
</dbReference>
<gene>
    <name evidence="7" type="primary">recO</name>
    <name evidence="9" type="ORF">FC21_GL000767</name>
</gene>
<comment type="function">
    <text evidence="7">Involved in DNA repair and RecF pathway recombination.</text>
</comment>
<dbReference type="GO" id="GO:0006302">
    <property type="term" value="P:double-strand break repair"/>
    <property type="evidence" value="ECO:0007669"/>
    <property type="project" value="TreeGrafter"/>
</dbReference>
<keyword evidence="10" id="KW-1185">Reference proteome</keyword>
<dbReference type="SUPFAM" id="SSF50249">
    <property type="entry name" value="Nucleic acid-binding proteins"/>
    <property type="match status" value="1"/>
</dbReference>
<dbReference type="GO" id="GO:0006310">
    <property type="term" value="P:DNA recombination"/>
    <property type="evidence" value="ECO:0007669"/>
    <property type="project" value="UniProtKB-UniRule"/>
</dbReference>
<comment type="caution">
    <text evidence="9">The sequence shown here is derived from an EMBL/GenBank/DDBJ whole genome shotgun (WGS) entry which is preliminary data.</text>
</comment>
<name>A0A0R1URH5_9LACO</name>
<dbReference type="InterPro" id="IPR042242">
    <property type="entry name" value="RecO_C"/>
</dbReference>
<dbReference type="NCBIfam" id="TIGR00613">
    <property type="entry name" value="reco"/>
    <property type="match status" value="1"/>
</dbReference>
<dbReference type="GO" id="GO:0043590">
    <property type="term" value="C:bacterial nucleoid"/>
    <property type="evidence" value="ECO:0007669"/>
    <property type="project" value="TreeGrafter"/>
</dbReference>
<dbReference type="InterPro" id="IPR003717">
    <property type="entry name" value="RecO"/>
</dbReference>
<evidence type="ECO:0000256" key="2">
    <source>
        <dbReference type="ARBA" id="ARBA00021310"/>
    </source>
</evidence>
<keyword evidence="5 7" id="KW-0234">DNA repair</keyword>
<evidence type="ECO:0000256" key="3">
    <source>
        <dbReference type="ARBA" id="ARBA00022763"/>
    </source>
</evidence>
<evidence type="ECO:0000256" key="4">
    <source>
        <dbReference type="ARBA" id="ARBA00023172"/>
    </source>
</evidence>
<dbReference type="PANTHER" id="PTHR33991:SF1">
    <property type="entry name" value="DNA REPAIR PROTEIN RECO"/>
    <property type="match status" value="1"/>
</dbReference>
<dbReference type="Proteomes" id="UP000051084">
    <property type="component" value="Unassembled WGS sequence"/>
</dbReference>
<reference evidence="9 10" key="1">
    <citation type="journal article" date="2015" name="Genome Announc.">
        <title>Expanding the biotechnology potential of lactobacilli through comparative genomics of 213 strains and associated genera.</title>
        <authorList>
            <person name="Sun Z."/>
            <person name="Harris H.M."/>
            <person name="McCann A."/>
            <person name="Guo C."/>
            <person name="Argimon S."/>
            <person name="Zhang W."/>
            <person name="Yang X."/>
            <person name="Jeffery I.B."/>
            <person name="Cooney J.C."/>
            <person name="Kagawa T.F."/>
            <person name="Liu W."/>
            <person name="Song Y."/>
            <person name="Salvetti E."/>
            <person name="Wrobel A."/>
            <person name="Rasinkangas P."/>
            <person name="Parkhill J."/>
            <person name="Rea M.C."/>
            <person name="O'Sullivan O."/>
            <person name="Ritari J."/>
            <person name="Douillard F.P."/>
            <person name="Paul Ross R."/>
            <person name="Yang R."/>
            <person name="Briner A.E."/>
            <person name="Felis G.E."/>
            <person name="de Vos W.M."/>
            <person name="Barrangou R."/>
            <person name="Klaenhammer T.R."/>
            <person name="Caufield P.W."/>
            <person name="Cui Y."/>
            <person name="Zhang H."/>
            <person name="O'Toole P.W."/>
        </authorList>
    </citation>
    <scope>NUCLEOTIDE SEQUENCE [LARGE SCALE GENOMIC DNA]</scope>
    <source>
        <strain evidence="9 10">DSM 18793</strain>
    </source>
</reference>
<evidence type="ECO:0000313" key="9">
    <source>
        <dbReference type="EMBL" id="KRL95662.1"/>
    </source>
</evidence>
<dbReference type="STRING" id="417373.GCA_001570685_00828"/>
<dbReference type="InterPro" id="IPR012340">
    <property type="entry name" value="NA-bd_OB-fold"/>
</dbReference>
<evidence type="ECO:0000256" key="7">
    <source>
        <dbReference type="HAMAP-Rule" id="MF_00201"/>
    </source>
</evidence>
<dbReference type="Pfam" id="PF02565">
    <property type="entry name" value="RecO_C"/>
    <property type="match status" value="1"/>
</dbReference>
<dbReference type="PATRIC" id="fig|1423742.4.peg.796"/>
<evidence type="ECO:0000256" key="1">
    <source>
        <dbReference type="ARBA" id="ARBA00007452"/>
    </source>
</evidence>
<proteinExistence type="inferred from homology"/>
<dbReference type="AlphaFoldDB" id="A0A0R1URH5"/>
<comment type="similarity">
    <text evidence="1 7">Belongs to the RecO family.</text>
</comment>
<evidence type="ECO:0000256" key="5">
    <source>
        <dbReference type="ARBA" id="ARBA00023204"/>
    </source>
</evidence>
<evidence type="ECO:0000313" key="10">
    <source>
        <dbReference type="Proteomes" id="UP000051084"/>
    </source>
</evidence>
<dbReference type="Pfam" id="PF11967">
    <property type="entry name" value="RecO_N"/>
    <property type="match status" value="1"/>
</dbReference>
<evidence type="ECO:0000259" key="8">
    <source>
        <dbReference type="Pfam" id="PF11967"/>
    </source>
</evidence>